<proteinExistence type="evidence at transcript level"/>
<feature type="non-terminal residue" evidence="2">
    <location>
        <position position="1"/>
    </location>
</feature>
<reference evidence="2" key="1">
    <citation type="submission" date="2012-06" db="EMBL/GenBank/DDBJ databases">
        <title>Sequencing and analysis of the gastrula transcriptome of the brittle star Ophiocoma wendtii.</title>
        <authorList>
            <person name="Livingston B.T."/>
        </authorList>
    </citation>
    <scope>NUCLEOTIDE SEQUENCE</scope>
</reference>
<feature type="non-terminal residue" evidence="2">
    <location>
        <position position="83"/>
    </location>
</feature>
<feature type="region of interest" description="Disordered" evidence="1">
    <location>
        <begin position="1"/>
        <end position="25"/>
    </location>
</feature>
<accession>J7HB79</accession>
<evidence type="ECO:0000256" key="1">
    <source>
        <dbReference type="SAM" id="MobiDB-lite"/>
    </source>
</evidence>
<organism evidence="2">
    <name type="scientific">Ophiomastix wendtii</name>
    <dbReference type="NCBI Taxonomy" id="7623"/>
    <lineage>
        <taxon>Eukaryota</taxon>
        <taxon>Metazoa</taxon>
        <taxon>Echinodermata</taxon>
        <taxon>Eleutherozoa</taxon>
        <taxon>Asterozoa</taxon>
        <taxon>Ophiuroidea</taxon>
        <taxon>Myophiuroidea</taxon>
        <taxon>Metophiurida</taxon>
        <taxon>Ophintegrida</taxon>
        <taxon>Amphilepidida</taxon>
        <taxon>Ophiurina</taxon>
        <taxon>Gnathophiurina</taxon>
        <taxon>Ophiactoidea</taxon>
        <taxon>Ophiocomidae</taxon>
        <taxon>Ophiomastix</taxon>
    </lineage>
</organism>
<dbReference type="EMBL" id="JX160073">
    <property type="protein sequence ID" value="AFP99070.1"/>
    <property type="molecule type" value="mRNA"/>
</dbReference>
<name>J7HB79_9ECHI</name>
<sequence length="83" mass="9015">RRTLKKKPSVRSSSPPPLVPVSSDYSVTSDCVDPAAVFPYPLSETKLDIYSTGTCTPSDSEEEIDVVTVADKTFHIQTPSQTL</sequence>
<evidence type="ECO:0000313" key="2">
    <source>
        <dbReference type="EMBL" id="AFP99070.1"/>
    </source>
</evidence>
<dbReference type="AlphaFoldDB" id="J7HB79"/>
<protein>
    <submittedName>
        <fullName evidence="2">Myc</fullName>
    </submittedName>
</protein>